<feature type="transmembrane region" description="Helical" evidence="1">
    <location>
        <begin position="196"/>
        <end position="214"/>
    </location>
</feature>
<name>A0ABV8QC34_9MICO</name>
<feature type="transmembrane region" description="Helical" evidence="1">
    <location>
        <begin position="155"/>
        <end position="176"/>
    </location>
</feature>
<feature type="transmembrane region" description="Helical" evidence="1">
    <location>
        <begin position="82"/>
        <end position="102"/>
    </location>
</feature>
<dbReference type="RefSeq" id="WP_390231563.1">
    <property type="nucleotide sequence ID" value="NZ_JBHSCN010000017.1"/>
</dbReference>
<evidence type="ECO:0000313" key="2">
    <source>
        <dbReference type="EMBL" id="MFC4245001.1"/>
    </source>
</evidence>
<gene>
    <name evidence="2" type="ORF">ACFOYW_16655</name>
</gene>
<feature type="transmembrane region" description="Helical" evidence="1">
    <location>
        <begin position="122"/>
        <end position="143"/>
    </location>
</feature>
<evidence type="ECO:0000256" key="1">
    <source>
        <dbReference type="SAM" id="Phobius"/>
    </source>
</evidence>
<reference evidence="3" key="1">
    <citation type="journal article" date="2019" name="Int. J. Syst. Evol. Microbiol.">
        <title>The Global Catalogue of Microorganisms (GCM) 10K type strain sequencing project: providing services to taxonomists for standard genome sequencing and annotation.</title>
        <authorList>
            <consortium name="The Broad Institute Genomics Platform"/>
            <consortium name="The Broad Institute Genome Sequencing Center for Infectious Disease"/>
            <person name="Wu L."/>
            <person name="Ma J."/>
        </authorList>
    </citation>
    <scope>NUCLEOTIDE SEQUENCE [LARGE SCALE GENOMIC DNA]</scope>
    <source>
        <strain evidence="3">CGMCC 1.10363</strain>
    </source>
</reference>
<feature type="transmembrane region" description="Helical" evidence="1">
    <location>
        <begin position="58"/>
        <end position="75"/>
    </location>
</feature>
<keyword evidence="1" id="KW-0812">Transmembrane</keyword>
<comment type="caution">
    <text evidence="2">The sequence shown here is derived from an EMBL/GenBank/DDBJ whole genome shotgun (WGS) entry which is preliminary data.</text>
</comment>
<protein>
    <submittedName>
        <fullName evidence="2">Uncharacterized protein</fullName>
    </submittedName>
</protein>
<dbReference type="EMBL" id="JBHSCN010000017">
    <property type="protein sequence ID" value="MFC4245001.1"/>
    <property type="molecule type" value="Genomic_DNA"/>
</dbReference>
<sequence length="296" mass="32982">MLVILRAPAVRRGPRSRQVWFATLFGAFGLLCRGTFIPPPTLDALLGSHNWLNLAQNLFATAAFWLAVRGIIGLVRETPQPSYLAGLLITCAAISLPFVFVQKGDHTDGRAFIAMNIGQTPMLIYVIIYTATVGILASELLIAIRRRSSRFYIPFRTGAILVVIASADELAYAILAHWRLSTQDLRGLLYTSFTPLFYPGLIFITIACFLFLGARAWQRRRALELVARLDPEAASRGRHPQGEIVLLYETVVHISDRAVLNTGPQNPALAEAEDLLSHYLALRIPRFRRAITYKPQ</sequence>
<keyword evidence="1" id="KW-1133">Transmembrane helix</keyword>
<proteinExistence type="predicted"/>
<dbReference type="Proteomes" id="UP001595900">
    <property type="component" value="Unassembled WGS sequence"/>
</dbReference>
<accession>A0ABV8QC34</accession>
<organism evidence="2 3">
    <name type="scientific">Gryllotalpicola reticulitermitis</name>
    <dbReference type="NCBI Taxonomy" id="1184153"/>
    <lineage>
        <taxon>Bacteria</taxon>
        <taxon>Bacillati</taxon>
        <taxon>Actinomycetota</taxon>
        <taxon>Actinomycetes</taxon>
        <taxon>Micrococcales</taxon>
        <taxon>Microbacteriaceae</taxon>
        <taxon>Gryllotalpicola</taxon>
    </lineage>
</organism>
<keyword evidence="3" id="KW-1185">Reference proteome</keyword>
<keyword evidence="1" id="KW-0472">Membrane</keyword>
<evidence type="ECO:0000313" key="3">
    <source>
        <dbReference type="Proteomes" id="UP001595900"/>
    </source>
</evidence>